<dbReference type="RefSeq" id="WP_311718154.1">
    <property type="nucleotide sequence ID" value="NZ_JAVREZ010000015.1"/>
</dbReference>
<gene>
    <name evidence="2" type="ORF">RNB18_35315</name>
</gene>
<evidence type="ECO:0000313" key="2">
    <source>
        <dbReference type="EMBL" id="MDT0485377.1"/>
    </source>
</evidence>
<feature type="domain" description="CHAT" evidence="1">
    <location>
        <begin position="1077"/>
        <end position="1346"/>
    </location>
</feature>
<evidence type="ECO:0000313" key="3">
    <source>
        <dbReference type="Proteomes" id="UP001183824"/>
    </source>
</evidence>
<proteinExistence type="predicted"/>
<organism evidence="2 3">
    <name type="scientific">Streptomyces doebereineriae</name>
    <dbReference type="NCBI Taxonomy" id="3075528"/>
    <lineage>
        <taxon>Bacteria</taxon>
        <taxon>Bacillati</taxon>
        <taxon>Actinomycetota</taxon>
        <taxon>Actinomycetes</taxon>
        <taxon>Kitasatosporales</taxon>
        <taxon>Streptomycetaceae</taxon>
        <taxon>Streptomyces</taxon>
    </lineage>
</organism>
<evidence type="ECO:0000259" key="1">
    <source>
        <dbReference type="Pfam" id="PF12770"/>
    </source>
</evidence>
<comment type="caution">
    <text evidence="2">The sequence shown here is derived from an EMBL/GenBank/DDBJ whole genome shotgun (WGS) entry which is preliminary data.</text>
</comment>
<dbReference type="Gene3D" id="1.25.40.10">
    <property type="entry name" value="Tetratricopeptide repeat domain"/>
    <property type="match status" value="2"/>
</dbReference>
<accession>A0ABU2VIG3</accession>
<dbReference type="Pfam" id="PF12770">
    <property type="entry name" value="CHAT"/>
    <property type="match status" value="1"/>
</dbReference>
<protein>
    <submittedName>
        <fullName evidence="2">CHAT domain-containing protein</fullName>
    </submittedName>
</protein>
<keyword evidence="3" id="KW-1185">Reference proteome</keyword>
<name>A0ABU2VIG3_9ACTN</name>
<reference evidence="3" key="1">
    <citation type="submission" date="2023-07" db="EMBL/GenBank/DDBJ databases">
        <title>30 novel species of actinomycetes from the DSMZ collection.</title>
        <authorList>
            <person name="Nouioui I."/>
        </authorList>
    </citation>
    <scope>NUCLEOTIDE SEQUENCE [LARGE SCALE GENOMIC DNA]</scope>
    <source>
        <strain evidence="3">DSM 41640</strain>
    </source>
</reference>
<dbReference type="Proteomes" id="UP001183824">
    <property type="component" value="Unassembled WGS sequence"/>
</dbReference>
<sequence length="1347" mass="146492">MTRQTALEHLARLVNMYERLRQGPELAAVTEFVQAVLSEETEQALTVLHGHMALERIVAEREVDVDSLDIESINAYGWGQFLRAEVLQEGEDSLLRSQAMLVLSLAYQYDPALVPEQTLPAFIAGSPEKALVLGSSKLDEYARSGDAAALFLAVELLQGATAAVGLEASDREEWFEQLVSGYSCLSAHHLMLYLRTRNAEQLDQAIDAARLAVAHSPESVWPELADQLSDCLRVKAEAFGDLDTIEEAVTFSRTAVMLSGLRGHIGPRFMSRLAVALRVAFVIAPGIDRIDEAVEFGRKAVEATPADDPNWAARAGNHATALTLRFNMTARTDDIDEAIEWHTRAAAHQRPEDPDPGMAHSNLCEALRLKYLPTTNVAGLTRAVDSARRAVEVTPSQHAHYALYCGNAAAALISLLELTGDGRLVEEALHMARAAFDVTPVEHAEFHRRLGTLVGALQETVRRTGDTEVFDECLDLSRRGISAVAASHPDRPGMLLLHASVLRDRYLVTGQGAYLDECVTTLRNASESVTPDRFGKARILRTLVGVWKEAIAAKAATPRDVYRVVAVIRGLLETAEPESAEHGELLVALADALVFLYRLDPRPELLDEAIGAASELQVGTTDHHVHLTEYLIAQSDPFLRLYESCSDPAALDAAIRTLKRAHSLLVGLDHQRARVAQRLGELLPLAAGHQGPTVLTGAIRYAREAVALFPPGTPQHEGALTALSSALQDHASRTRNRRHLDEALGISRALVEEAPRGTDEHDRYRVDLGLGLAIQARLDGDPKHLDEAVSIFRDLAADRTIDDVRRSRRLFNLGHLLEGRYRATGRRDDLPAAVDAFGEAARLPNASPLQRMSAARRRAALDAERGDWEAAAESYALAVEQLPFAVGPRLTREAQEAMLPDTTGVATAAAACALELDDALKAVELLEAGRATLISQALDLRGPLSAVHEHAPHLAAQWQQLRQESSVPGQETLVQRHRRATRWDGLRREIIELPGVAEFLAPSSRRAVTDTAADGPVVIVNSHASRTDAILIANGDIEAIRLPASAEDAERAVNRLLRVQPKAGTEAGAARSMSGILEWMWDTVTQPVLHTLGMDTVRTTAEAPRLWWCPTGLFTLLPVAAAGHHSSTDTVLDRVTSSFTPTLRALTHARRPRPAHRDTFLSVAVPDTAGLPRLVGVATETGILRGRFPDGVFLSGADATAPRVLARLADASRVHFACHGMSDPYSPSSSCLILHEGSELRVTDVSRLDLDAEVAFLSACSTARGGHVLPDEAITIASAFLLAGYRDVVATLWPIYDAEAPHLAESFYQTLTPTAGPSRALHEAIHRTRTRIPDRPDVWSSYVHYGP</sequence>
<dbReference type="EMBL" id="JAVREZ010000015">
    <property type="protein sequence ID" value="MDT0485377.1"/>
    <property type="molecule type" value="Genomic_DNA"/>
</dbReference>
<dbReference type="InterPro" id="IPR011990">
    <property type="entry name" value="TPR-like_helical_dom_sf"/>
</dbReference>
<dbReference type="InterPro" id="IPR024983">
    <property type="entry name" value="CHAT_dom"/>
</dbReference>